<evidence type="ECO:0000313" key="1">
    <source>
        <dbReference type="EMBL" id="MDG2991774.1"/>
    </source>
</evidence>
<comment type="caution">
    <text evidence="1">The sequence shown here is derived from an EMBL/GenBank/DDBJ whole genome shotgun (WGS) entry which is preliminary data.</text>
</comment>
<gene>
    <name evidence="1" type="ORF">L3556_12660</name>
</gene>
<dbReference type="EMBL" id="JAKKUT010000005">
    <property type="protein sequence ID" value="MDG2991774.1"/>
    <property type="molecule type" value="Genomic_DNA"/>
</dbReference>
<dbReference type="RefSeq" id="WP_277867702.1">
    <property type="nucleotide sequence ID" value="NZ_JAKKUT010000005.1"/>
</dbReference>
<protein>
    <recommendedName>
        <fullName evidence="3">Nucleotidyltransferase</fullName>
    </recommendedName>
</protein>
<sequence>MSREWRFYLNDMIDFAQRVLEYTDGYTQAEFEQNRHTYIPQLLDDLRQLK</sequence>
<reference evidence="1" key="1">
    <citation type="journal article" date="2022" name="Genome Biol. Evol.">
        <title>A New Gene Family Diagnostic for Intracellular Biomineralization of Amorphous Ca Carbonates by Cyanobacteria.</title>
        <authorList>
            <person name="Benzerara K."/>
            <person name="Duprat E."/>
            <person name="Bitard-Feildel T."/>
            <person name="Caumes G."/>
            <person name="Cassier-Chauvat C."/>
            <person name="Chauvat F."/>
            <person name="Dezi M."/>
            <person name="Diop S.I."/>
            <person name="Gaschignard G."/>
            <person name="Gorgen S."/>
            <person name="Gugger M."/>
            <person name="Lopez-Garcia P."/>
            <person name="Millet M."/>
            <person name="Skouri-Panet F."/>
            <person name="Moreira D."/>
            <person name="Callebaut I."/>
        </authorList>
    </citation>
    <scope>NUCLEOTIDE SEQUENCE</scope>
    <source>
        <strain evidence="1">G9</strain>
    </source>
</reference>
<dbReference type="Proteomes" id="UP001154265">
    <property type="component" value="Unassembled WGS sequence"/>
</dbReference>
<reference evidence="1" key="2">
    <citation type="submission" date="2022-01" db="EMBL/GenBank/DDBJ databases">
        <authorList>
            <person name="Zivanovic Y."/>
            <person name="Moreira D."/>
            <person name="Lopez-Garcia P."/>
        </authorList>
    </citation>
    <scope>NUCLEOTIDE SEQUENCE</scope>
    <source>
        <strain evidence="1">G9</strain>
    </source>
</reference>
<name>A0ABT6F1Q6_9SYNE</name>
<evidence type="ECO:0008006" key="3">
    <source>
        <dbReference type="Google" id="ProtNLM"/>
    </source>
</evidence>
<accession>A0ABT6F1Q6</accession>
<organism evidence="1 2">
    <name type="scientific">Candidatus Synechococcus calcipolaris G9</name>
    <dbReference type="NCBI Taxonomy" id="1497997"/>
    <lineage>
        <taxon>Bacteria</taxon>
        <taxon>Bacillati</taxon>
        <taxon>Cyanobacteriota</taxon>
        <taxon>Cyanophyceae</taxon>
        <taxon>Synechococcales</taxon>
        <taxon>Synechococcaceae</taxon>
        <taxon>Synechococcus</taxon>
    </lineage>
</organism>
<keyword evidence="2" id="KW-1185">Reference proteome</keyword>
<evidence type="ECO:0000313" key="2">
    <source>
        <dbReference type="Proteomes" id="UP001154265"/>
    </source>
</evidence>
<proteinExistence type="predicted"/>